<reference evidence="1 2" key="1">
    <citation type="submission" date="2022-06" db="EMBL/GenBank/DDBJ databases">
        <title>Mycolicibacterium sp. CAU 1645 isolated from seawater.</title>
        <authorList>
            <person name="Kim W."/>
        </authorList>
    </citation>
    <scope>NUCLEOTIDE SEQUENCE [LARGE SCALE GENOMIC DNA]</scope>
    <source>
        <strain evidence="1 2">CAU 1645</strain>
    </source>
</reference>
<proteinExistence type="predicted"/>
<evidence type="ECO:0000313" key="2">
    <source>
        <dbReference type="Proteomes" id="UP001651690"/>
    </source>
</evidence>
<comment type="caution">
    <text evidence="1">The sequence shown here is derived from an EMBL/GenBank/DDBJ whole genome shotgun (WGS) entry which is preliminary data.</text>
</comment>
<dbReference type="RefSeq" id="WP_255064662.1">
    <property type="nucleotide sequence ID" value="NZ_JANDBD010000018.1"/>
</dbReference>
<dbReference type="EMBL" id="JANDBD010000018">
    <property type="protein sequence ID" value="MCP9276577.1"/>
    <property type="molecule type" value="Genomic_DNA"/>
</dbReference>
<sequence>MRPEMTAQDDVNTLCDFAIQVRTLCAQLVDNPFNTPAAEELLDVLIDDAAAADLALARVLRTVICKPASSGTHILRAIAQCCCTPKATPVVCAAA</sequence>
<accession>A0ABT1MCH6</accession>
<dbReference type="Proteomes" id="UP001651690">
    <property type="component" value="Unassembled WGS sequence"/>
</dbReference>
<keyword evidence="2" id="KW-1185">Reference proteome</keyword>
<evidence type="ECO:0000313" key="1">
    <source>
        <dbReference type="EMBL" id="MCP9276577.1"/>
    </source>
</evidence>
<gene>
    <name evidence="1" type="ORF">NM203_30775</name>
</gene>
<name>A0ABT1MCH6_9MYCO</name>
<organism evidence="1 2">
    <name type="scientific">Mycolicibacterium arenosum</name>
    <dbReference type="NCBI Taxonomy" id="2952157"/>
    <lineage>
        <taxon>Bacteria</taxon>
        <taxon>Bacillati</taxon>
        <taxon>Actinomycetota</taxon>
        <taxon>Actinomycetes</taxon>
        <taxon>Mycobacteriales</taxon>
        <taxon>Mycobacteriaceae</taxon>
        <taxon>Mycolicibacterium</taxon>
    </lineage>
</organism>
<protein>
    <submittedName>
        <fullName evidence="1">Uncharacterized protein</fullName>
    </submittedName>
</protein>